<protein>
    <submittedName>
        <fullName evidence="1">Uncharacterized protein</fullName>
    </submittedName>
</protein>
<comment type="caution">
    <text evidence="1">The sequence shown here is derived from an EMBL/GenBank/DDBJ whole genome shotgun (WGS) entry which is preliminary data.</text>
</comment>
<dbReference type="GeneID" id="70130612"/>
<evidence type="ECO:0000313" key="2">
    <source>
        <dbReference type="Proteomes" id="UP000758603"/>
    </source>
</evidence>
<proteinExistence type="predicted"/>
<evidence type="ECO:0000313" key="1">
    <source>
        <dbReference type="EMBL" id="KAH6661418.1"/>
    </source>
</evidence>
<gene>
    <name evidence="1" type="ORF">BKA67DRAFT_551146</name>
</gene>
<keyword evidence="2" id="KW-1185">Reference proteome</keyword>
<dbReference type="EMBL" id="JAGPXC010000001">
    <property type="protein sequence ID" value="KAH6661418.1"/>
    <property type="molecule type" value="Genomic_DNA"/>
</dbReference>
<sequence>MKGCSSDQRVWMVLAQLLLASLHLCWTSGLLVNAFIWMTPDRPPLSCRLSLNLCLRAAKEGMSHWEHDNIDGWD</sequence>
<dbReference type="Proteomes" id="UP000758603">
    <property type="component" value="Unassembled WGS sequence"/>
</dbReference>
<dbReference type="RefSeq" id="XP_045965549.1">
    <property type="nucleotide sequence ID" value="XM_046101720.1"/>
</dbReference>
<accession>A0A9P8V097</accession>
<reference evidence="1" key="1">
    <citation type="journal article" date="2021" name="Nat. Commun.">
        <title>Genetic determinants of endophytism in the Arabidopsis root mycobiome.</title>
        <authorList>
            <person name="Mesny F."/>
            <person name="Miyauchi S."/>
            <person name="Thiergart T."/>
            <person name="Pickel B."/>
            <person name="Atanasova L."/>
            <person name="Karlsson M."/>
            <person name="Huettel B."/>
            <person name="Barry K.W."/>
            <person name="Haridas S."/>
            <person name="Chen C."/>
            <person name="Bauer D."/>
            <person name="Andreopoulos W."/>
            <person name="Pangilinan J."/>
            <person name="LaButti K."/>
            <person name="Riley R."/>
            <person name="Lipzen A."/>
            <person name="Clum A."/>
            <person name="Drula E."/>
            <person name="Henrissat B."/>
            <person name="Kohler A."/>
            <person name="Grigoriev I.V."/>
            <person name="Martin F.M."/>
            <person name="Hacquard S."/>
        </authorList>
    </citation>
    <scope>NUCLEOTIDE SEQUENCE</scope>
    <source>
        <strain evidence="1">MPI-SDFR-AT-0073</strain>
    </source>
</reference>
<name>A0A9P8V097_9PEZI</name>
<organism evidence="1 2">
    <name type="scientific">Truncatella angustata</name>
    <dbReference type="NCBI Taxonomy" id="152316"/>
    <lineage>
        <taxon>Eukaryota</taxon>
        <taxon>Fungi</taxon>
        <taxon>Dikarya</taxon>
        <taxon>Ascomycota</taxon>
        <taxon>Pezizomycotina</taxon>
        <taxon>Sordariomycetes</taxon>
        <taxon>Xylariomycetidae</taxon>
        <taxon>Amphisphaeriales</taxon>
        <taxon>Sporocadaceae</taxon>
        <taxon>Truncatella</taxon>
    </lineage>
</organism>
<dbReference type="AlphaFoldDB" id="A0A9P8V097"/>